<dbReference type="PANTHER" id="PTHR43132">
    <property type="entry name" value="ARSENICAL RESISTANCE OPERON REPRESSOR ARSR-RELATED"/>
    <property type="match status" value="1"/>
</dbReference>
<dbReference type="GO" id="GO:0003700">
    <property type="term" value="F:DNA-binding transcription factor activity"/>
    <property type="evidence" value="ECO:0007669"/>
    <property type="project" value="InterPro"/>
</dbReference>
<reference evidence="5" key="1">
    <citation type="journal article" date="2009" name="Appl. Microbiol. Biotechnol.">
        <title>Novel gene clusters involved in arsenite oxidation and resistance in two arsenite oxidizers: Achromobacter sp. SY8 and Pseudomonas sp. TS44.</title>
        <authorList>
            <person name="Cai L."/>
            <person name="Rensing C."/>
            <person name="Li X."/>
            <person name="Wang G."/>
        </authorList>
    </citation>
    <scope>NUCLEOTIDE SEQUENCE</scope>
    <source>
        <strain evidence="5">SY8</strain>
    </source>
</reference>
<dbReference type="InterPro" id="IPR051011">
    <property type="entry name" value="Metal_resp_trans_reg"/>
</dbReference>
<dbReference type="GO" id="GO:0003677">
    <property type="term" value="F:DNA binding"/>
    <property type="evidence" value="ECO:0007669"/>
    <property type="project" value="UniProtKB-KW"/>
</dbReference>
<dbReference type="InterPro" id="IPR036390">
    <property type="entry name" value="WH_DNA-bd_sf"/>
</dbReference>
<dbReference type="CDD" id="cd00090">
    <property type="entry name" value="HTH_ARSR"/>
    <property type="match status" value="1"/>
</dbReference>
<dbReference type="PANTHER" id="PTHR43132:SF2">
    <property type="entry name" value="ARSENICAL RESISTANCE OPERON REPRESSOR ARSR-RELATED"/>
    <property type="match status" value="1"/>
</dbReference>
<dbReference type="InterPro" id="IPR001845">
    <property type="entry name" value="HTH_ArsR_DNA-bd_dom"/>
</dbReference>
<dbReference type="InterPro" id="IPR011991">
    <property type="entry name" value="ArsR-like_HTH"/>
</dbReference>
<dbReference type="PROSITE" id="PS50987">
    <property type="entry name" value="HTH_ARSR_2"/>
    <property type="match status" value="1"/>
</dbReference>
<name>B7S741_9BURK</name>
<proteinExistence type="predicted"/>
<dbReference type="Gene3D" id="1.10.10.10">
    <property type="entry name" value="Winged helix-like DNA-binding domain superfamily/Winged helix DNA-binding domain"/>
    <property type="match status" value="1"/>
</dbReference>
<reference evidence="5" key="2">
    <citation type="journal article" date="2009" name="BMC Microbiol.">
        <title>Genes involved in arsenic transformation and resistance associated with different levels of arsenic-contaminated soils.</title>
        <authorList>
            <person name="Cai L."/>
            <person name="Liu G."/>
            <person name="Rensing C."/>
            <person name="Wang G."/>
        </authorList>
    </citation>
    <scope>NUCLEOTIDE SEQUENCE</scope>
    <source>
        <strain evidence="5">SY8</strain>
    </source>
</reference>
<dbReference type="SUPFAM" id="SSF46785">
    <property type="entry name" value="Winged helix' DNA-binding domain"/>
    <property type="match status" value="1"/>
</dbReference>
<evidence type="ECO:0000259" key="4">
    <source>
        <dbReference type="PROSITE" id="PS50987"/>
    </source>
</evidence>
<evidence type="ECO:0000313" key="5">
    <source>
        <dbReference type="EMBL" id="ACJ83258.1"/>
    </source>
</evidence>
<accession>B7S741</accession>
<dbReference type="PRINTS" id="PR00778">
    <property type="entry name" value="HTHARSR"/>
</dbReference>
<gene>
    <name evidence="5" type="primary">arsR</name>
</gene>
<dbReference type="Pfam" id="PF12840">
    <property type="entry name" value="HTH_20"/>
    <property type="match status" value="1"/>
</dbReference>
<evidence type="ECO:0000256" key="1">
    <source>
        <dbReference type="ARBA" id="ARBA00023015"/>
    </source>
</evidence>
<organism evidence="5">
    <name type="scientific">Achromobacter arsenitoxydans SY8</name>
    <dbReference type="NCBI Taxonomy" id="477184"/>
    <lineage>
        <taxon>Bacteria</taxon>
        <taxon>Pseudomonadati</taxon>
        <taxon>Pseudomonadota</taxon>
        <taxon>Betaproteobacteria</taxon>
        <taxon>Burkholderiales</taxon>
        <taxon>Alcaligenaceae</taxon>
        <taxon>Achromobacter</taxon>
    </lineage>
</organism>
<dbReference type="SMART" id="SM00418">
    <property type="entry name" value="HTH_ARSR"/>
    <property type="match status" value="1"/>
</dbReference>
<keyword evidence="2" id="KW-0238">DNA-binding</keyword>
<dbReference type="NCBIfam" id="NF033788">
    <property type="entry name" value="HTH_metalloreg"/>
    <property type="match status" value="1"/>
</dbReference>
<dbReference type="AlphaFoldDB" id="B7S741"/>
<evidence type="ECO:0000256" key="2">
    <source>
        <dbReference type="ARBA" id="ARBA00023125"/>
    </source>
</evidence>
<keyword evidence="1" id="KW-0805">Transcription regulation</keyword>
<feature type="domain" description="HTH arsR-type" evidence="4">
    <location>
        <begin position="21"/>
        <end position="118"/>
    </location>
</feature>
<keyword evidence="3" id="KW-0804">Transcription</keyword>
<dbReference type="InterPro" id="IPR036388">
    <property type="entry name" value="WH-like_DNA-bd_sf"/>
</dbReference>
<sequence>MAIASMPSPAVASHFNADLPRDGMTFQHALSAFHALSQPTRLEIFRFLMAREPEGAPAGLIAETVEGPHNTVSQHLSVLARAGLIRGDRQGRSIIYRADVGVMGTLMSFMLTDCCHGHPEACAPVIAALAGHCDCDIVVNKKQPTPRKKKS</sequence>
<evidence type="ECO:0000256" key="3">
    <source>
        <dbReference type="ARBA" id="ARBA00023163"/>
    </source>
</evidence>
<protein>
    <submittedName>
        <fullName evidence="5">Transcriptional regulator</fullName>
    </submittedName>
</protein>
<dbReference type="EMBL" id="EF523515">
    <property type="protein sequence ID" value="ACJ83258.1"/>
    <property type="molecule type" value="Genomic_DNA"/>
</dbReference>